<keyword evidence="2" id="KW-1185">Reference proteome</keyword>
<evidence type="ECO:0000313" key="1">
    <source>
        <dbReference type="EMBL" id="KAJ8625716.1"/>
    </source>
</evidence>
<comment type="caution">
    <text evidence="1">The sequence shown here is derived from an EMBL/GenBank/DDBJ whole genome shotgun (WGS) entry which is preliminary data.</text>
</comment>
<dbReference type="Proteomes" id="UP001234297">
    <property type="component" value="Chromosome 11"/>
</dbReference>
<sequence length="125" mass="14137">MDSASSIHNLPSSLRCELKIIRATHLDFIPPGNIFIRSYHSTSTGKRIRLDSRETPSTSEPCWNQSFTLQYHSAATSSLEELKRQSVVFELRWRCSIPILDTIVGSKLFGRAEIKWKDALQSADG</sequence>
<protein>
    <submittedName>
        <fullName evidence="1">Uncharacterized protein</fullName>
    </submittedName>
</protein>
<evidence type="ECO:0000313" key="2">
    <source>
        <dbReference type="Proteomes" id="UP001234297"/>
    </source>
</evidence>
<proteinExistence type="predicted"/>
<organism evidence="1 2">
    <name type="scientific">Persea americana</name>
    <name type="common">Avocado</name>
    <dbReference type="NCBI Taxonomy" id="3435"/>
    <lineage>
        <taxon>Eukaryota</taxon>
        <taxon>Viridiplantae</taxon>
        <taxon>Streptophyta</taxon>
        <taxon>Embryophyta</taxon>
        <taxon>Tracheophyta</taxon>
        <taxon>Spermatophyta</taxon>
        <taxon>Magnoliopsida</taxon>
        <taxon>Magnoliidae</taxon>
        <taxon>Laurales</taxon>
        <taxon>Lauraceae</taxon>
        <taxon>Persea</taxon>
    </lineage>
</organism>
<gene>
    <name evidence="1" type="ORF">MRB53_034246</name>
</gene>
<name>A0ACC2KXV2_PERAE</name>
<reference evidence="1 2" key="1">
    <citation type="journal article" date="2022" name="Hortic Res">
        <title>A haplotype resolved chromosomal level avocado genome allows analysis of novel avocado genes.</title>
        <authorList>
            <person name="Nath O."/>
            <person name="Fletcher S.J."/>
            <person name="Hayward A."/>
            <person name="Shaw L.M."/>
            <person name="Masouleh A.K."/>
            <person name="Furtado A."/>
            <person name="Henry R.J."/>
            <person name="Mitter N."/>
        </authorList>
    </citation>
    <scope>NUCLEOTIDE SEQUENCE [LARGE SCALE GENOMIC DNA]</scope>
    <source>
        <strain evidence="2">cv. Hass</strain>
    </source>
</reference>
<dbReference type="EMBL" id="CM056819">
    <property type="protein sequence ID" value="KAJ8625716.1"/>
    <property type="molecule type" value="Genomic_DNA"/>
</dbReference>
<accession>A0ACC2KXV2</accession>